<keyword evidence="3" id="KW-1185">Reference proteome</keyword>
<proteinExistence type="predicted"/>
<protein>
    <submittedName>
        <fullName evidence="2">Uncharacterized protein</fullName>
    </submittedName>
</protein>
<dbReference type="AlphaFoldDB" id="A0AAJ1TJ92"/>
<organism evidence="2 3">
    <name type="scientific">Croceifilum oryzae</name>
    <dbReference type="NCBI Taxonomy" id="1553429"/>
    <lineage>
        <taxon>Bacteria</taxon>
        <taxon>Bacillati</taxon>
        <taxon>Bacillota</taxon>
        <taxon>Bacilli</taxon>
        <taxon>Bacillales</taxon>
        <taxon>Thermoactinomycetaceae</taxon>
        <taxon>Croceifilum</taxon>
    </lineage>
</organism>
<evidence type="ECO:0000313" key="3">
    <source>
        <dbReference type="Proteomes" id="UP001238450"/>
    </source>
</evidence>
<keyword evidence="1" id="KW-0732">Signal</keyword>
<feature type="chain" id="PRO_5042459216" evidence="1">
    <location>
        <begin position="20"/>
        <end position="150"/>
    </location>
</feature>
<dbReference type="EMBL" id="JAUSUV010000006">
    <property type="protein sequence ID" value="MDQ0417542.1"/>
    <property type="molecule type" value="Genomic_DNA"/>
</dbReference>
<sequence length="150" mass="16338">MKGKRFVAGIIACSTMVMGAGFATPSTTLAAGVEKNVQVGWEDASFQVENKSFLPQEVSNQVDVTNKAITMVKHGKKTYVYLSLGTQGALYQFTVNAAVIKKGKLFVTAQAKMAAYKFIPSPEFEVISFDNTKYKISEVDGHISVINKMN</sequence>
<accession>A0AAJ1TJ92</accession>
<feature type="signal peptide" evidence="1">
    <location>
        <begin position="1"/>
        <end position="19"/>
    </location>
</feature>
<name>A0AAJ1TJ92_9BACL</name>
<dbReference type="Proteomes" id="UP001238450">
    <property type="component" value="Unassembled WGS sequence"/>
</dbReference>
<gene>
    <name evidence="2" type="ORF">J2Z48_001715</name>
</gene>
<reference evidence="2 3" key="1">
    <citation type="submission" date="2023-07" db="EMBL/GenBank/DDBJ databases">
        <title>Genomic Encyclopedia of Type Strains, Phase IV (KMG-IV): sequencing the most valuable type-strain genomes for metagenomic binning, comparative biology and taxonomic classification.</title>
        <authorList>
            <person name="Goeker M."/>
        </authorList>
    </citation>
    <scope>NUCLEOTIDE SEQUENCE [LARGE SCALE GENOMIC DNA]</scope>
    <source>
        <strain evidence="2 3">DSM 46876</strain>
    </source>
</reference>
<dbReference type="RefSeq" id="WP_307252643.1">
    <property type="nucleotide sequence ID" value="NZ_JAUSUV010000006.1"/>
</dbReference>
<evidence type="ECO:0000313" key="2">
    <source>
        <dbReference type="EMBL" id="MDQ0417542.1"/>
    </source>
</evidence>
<evidence type="ECO:0000256" key="1">
    <source>
        <dbReference type="SAM" id="SignalP"/>
    </source>
</evidence>
<comment type="caution">
    <text evidence="2">The sequence shown here is derived from an EMBL/GenBank/DDBJ whole genome shotgun (WGS) entry which is preliminary data.</text>
</comment>